<keyword evidence="2" id="KW-1133">Transmembrane helix</keyword>
<dbReference type="RefSeq" id="XP_013338221.1">
    <property type="nucleotide sequence ID" value="XM_013482767.1"/>
</dbReference>
<keyword evidence="2" id="KW-0472">Membrane</keyword>
<accession>U6MC34</accession>
<evidence type="ECO:0000313" key="3">
    <source>
        <dbReference type="EMBL" id="CDJ61571.1"/>
    </source>
</evidence>
<feature type="transmembrane region" description="Helical" evidence="2">
    <location>
        <begin position="197"/>
        <end position="217"/>
    </location>
</feature>
<dbReference type="Gene3D" id="3.40.630.20">
    <property type="entry name" value="Peptidase C15, pyroglutamyl peptidase I-like"/>
    <property type="match status" value="1"/>
</dbReference>
<feature type="region of interest" description="Disordered" evidence="1">
    <location>
        <begin position="138"/>
        <end position="164"/>
    </location>
</feature>
<reference evidence="3" key="2">
    <citation type="submission" date="2013-10" db="EMBL/GenBank/DDBJ databases">
        <authorList>
            <person name="Aslett M."/>
        </authorList>
    </citation>
    <scope>NUCLEOTIDE SEQUENCE [LARGE SCALE GENOMIC DNA]</scope>
    <source>
        <strain evidence="3">Weybridge</strain>
    </source>
</reference>
<dbReference type="Proteomes" id="UP000030763">
    <property type="component" value="Unassembled WGS sequence"/>
</dbReference>
<keyword evidence="4" id="KW-1185">Reference proteome</keyword>
<dbReference type="OMA" id="LCGWEVL"/>
<name>U6MC34_EIMMA</name>
<evidence type="ECO:0000256" key="1">
    <source>
        <dbReference type="SAM" id="MobiDB-lite"/>
    </source>
</evidence>
<proteinExistence type="predicted"/>
<sequence length="246" mass="26072">MGRSRGRVLKGPPLLRLYLTGFGPFGDVSENPSATLVKQVAAALSGEQTCSAPSPSHQRNIPQTACSCMEGEHVRDRVSSPGLPVPGAPVGTDPIDSSGIFELCGWEVLEVSAAATTDAVPRIHGALRRRNQRRSFLEPATGTTFRGAREPQLEPEEGLTESAADMTEEPLALALHFGVSMHSDSWRLEMLAKNGKATNFGIFHFFITQPLITLAVLETLGMPERKPSGGLAGFVTAALSGAAVVV</sequence>
<dbReference type="AlphaFoldDB" id="U6MC34"/>
<organism evidence="3 4">
    <name type="scientific">Eimeria maxima</name>
    <name type="common">Coccidian parasite</name>
    <dbReference type="NCBI Taxonomy" id="5804"/>
    <lineage>
        <taxon>Eukaryota</taxon>
        <taxon>Sar</taxon>
        <taxon>Alveolata</taxon>
        <taxon>Apicomplexa</taxon>
        <taxon>Conoidasida</taxon>
        <taxon>Coccidia</taxon>
        <taxon>Eucoccidiorida</taxon>
        <taxon>Eimeriorina</taxon>
        <taxon>Eimeriidae</taxon>
        <taxon>Eimeria</taxon>
    </lineage>
</organism>
<evidence type="ECO:0000313" key="4">
    <source>
        <dbReference type="Proteomes" id="UP000030763"/>
    </source>
</evidence>
<protein>
    <submittedName>
        <fullName evidence="3">Chromatin organization modifier domain-containing protein, putative</fullName>
    </submittedName>
</protein>
<keyword evidence="2" id="KW-0812">Transmembrane</keyword>
<evidence type="ECO:0000256" key="2">
    <source>
        <dbReference type="SAM" id="Phobius"/>
    </source>
</evidence>
<dbReference type="InterPro" id="IPR036440">
    <property type="entry name" value="Peptidase_C15-like_sf"/>
</dbReference>
<dbReference type="OrthoDB" id="407146at2759"/>
<dbReference type="SUPFAM" id="SSF53182">
    <property type="entry name" value="Pyrrolidone carboxyl peptidase (pyroglutamate aminopeptidase)"/>
    <property type="match status" value="1"/>
</dbReference>
<dbReference type="VEuPathDB" id="ToxoDB:EMWEY_00042450"/>
<dbReference type="GeneID" id="25338231"/>
<reference evidence="3" key="1">
    <citation type="submission" date="2013-10" db="EMBL/GenBank/DDBJ databases">
        <title>Genomic analysis of the causative agents of coccidiosis in chickens.</title>
        <authorList>
            <person name="Reid A.J."/>
            <person name="Blake D."/>
            <person name="Billington K."/>
            <person name="Browne H."/>
            <person name="Dunn M."/>
            <person name="Hung S."/>
            <person name="Kawahara F."/>
            <person name="Miranda-Saavedra D."/>
            <person name="Mourier T."/>
            <person name="Nagra H."/>
            <person name="Otto T.D."/>
            <person name="Rawlings N."/>
            <person name="Sanchez A."/>
            <person name="Sanders M."/>
            <person name="Subramaniam C."/>
            <person name="Tay Y."/>
            <person name="Dear P."/>
            <person name="Doerig C."/>
            <person name="Gruber A."/>
            <person name="Parkinson J."/>
            <person name="Shirley M."/>
            <person name="Wan K.L."/>
            <person name="Berriman M."/>
            <person name="Tomley F."/>
            <person name="Pain A."/>
        </authorList>
    </citation>
    <scope>NUCLEOTIDE SEQUENCE [LARGE SCALE GENOMIC DNA]</scope>
    <source>
        <strain evidence="3">Weybridge</strain>
    </source>
</reference>
<dbReference type="EMBL" id="HG722137">
    <property type="protein sequence ID" value="CDJ61571.1"/>
    <property type="molecule type" value="Genomic_DNA"/>
</dbReference>
<gene>
    <name evidence="3" type="ORF">EMWEY_00042450</name>
</gene>